<name>X0T322_9ZZZZ</name>
<protein>
    <submittedName>
        <fullName evidence="1">Uncharacterized protein</fullName>
    </submittedName>
</protein>
<dbReference type="EMBL" id="BARS01019131">
    <property type="protein sequence ID" value="GAF87634.1"/>
    <property type="molecule type" value="Genomic_DNA"/>
</dbReference>
<dbReference type="AlphaFoldDB" id="X0T322"/>
<reference evidence="1" key="1">
    <citation type="journal article" date="2014" name="Front. Microbiol.">
        <title>High frequency of phylogenetically diverse reductive dehalogenase-homologous genes in deep subseafloor sedimentary metagenomes.</title>
        <authorList>
            <person name="Kawai M."/>
            <person name="Futagami T."/>
            <person name="Toyoda A."/>
            <person name="Takaki Y."/>
            <person name="Nishi S."/>
            <person name="Hori S."/>
            <person name="Arai W."/>
            <person name="Tsubouchi T."/>
            <person name="Morono Y."/>
            <person name="Uchiyama I."/>
            <person name="Ito T."/>
            <person name="Fujiyama A."/>
            <person name="Inagaki F."/>
            <person name="Takami H."/>
        </authorList>
    </citation>
    <scope>NUCLEOTIDE SEQUENCE</scope>
    <source>
        <strain evidence="1">Expedition CK06-06</strain>
    </source>
</reference>
<proteinExistence type="predicted"/>
<evidence type="ECO:0000313" key="1">
    <source>
        <dbReference type="EMBL" id="GAF87634.1"/>
    </source>
</evidence>
<comment type="caution">
    <text evidence="1">The sequence shown here is derived from an EMBL/GenBank/DDBJ whole genome shotgun (WGS) entry which is preliminary data.</text>
</comment>
<sequence>EEVKNRQKKNIIIGSKAVASYLNDERFLILPKALEISYHNLERVIIEYKNTMRAWNDFIKKIEKWGG</sequence>
<feature type="non-terminal residue" evidence="1">
    <location>
        <position position="1"/>
    </location>
</feature>
<gene>
    <name evidence="1" type="ORF">S01H1_31042</name>
</gene>
<organism evidence="1">
    <name type="scientific">marine sediment metagenome</name>
    <dbReference type="NCBI Taxonomy" id="412755"/>
    <lineage>
        <taxon>unclassified sequences</taxon>
        <taxon>metagenomes</taxon>
        <taxon>ecological metagenomes</taxon>
    </lineage>
</organism>
<accession>X0T322</accession>